<keyword evidence="3" id="KW-1185">Reference proteome</keyword>
<dbReference type="Proteomes" id="UP001211907">
    <property type="component" value="Unassembled WGS sequence"/>
</dbReference>
<sequence>MLAVLKPIDTDICPSVIATTAKSGPKASTNTNTNSNTNTSTNTVVASQVSRKRRCFHDVYDCNDCDTERLTPPQLPIQTAALLVSDAPAIKSARIFQSDVSSYCYTAMNA</sequence>
<organism evidence="2 3">
    <name type="scientific">Physocladia obscura</name>
    <dbReference type="NCBI Taxonomy" id="109957"/>
    <lineage>
        <taxon>Eukaryota</taxon>
        <taxon>Fungi</taxon>
        <taxon>Fungi incertae sedis</taxon>
        <taxon>Chytridiomycota</taxon>
        <taxon>Chytridiomycota incertae sedis</taxon>
        <taxon>Chytridiomycetes</taxon>
        <taxon>Chytridiales</taxon>
        <taxon>Chytriomycetaceae</taxon>
        <taxon>Physocladia</taxon>
    </lineage>
</organism>
<gene>
    <name evidence="2" type="ORF">HK100_012548</name>
</gene>
<evidence type="ECO:0000256" key="1">
    <source>
        <dbReference type="SAM" id="MobiDB-lite"/>
    </source>
</evidence>
<name>A0AAD5XFU2_9FUNG</name>
<protein>
    <submittedName>
        <fullName evidence="2">Uncharacterized protein</fullName>
    </submittedName>
</protein>
<accession>A0AAD5XFU2</accession>
<reference evidence="2" key="1">
    <citation type="submission" date="2020-05" db="EMBL/GenBank/DDBJ databases">
        <title>Phylogenomic resolution of chytrid fungi.</title>
        <authorList>
            <person name="Stajich J.E."/>
            <person name="Amses K."/>
            <person name="Simmons R."/>
            <person name="Seto K."/>
            <person name="Myers J."/>
            <person name="Bonds A."/>
            <person name="Quandt C.A."/>
            <person name="Barry K."/>
            <person name="Liu P."/>
            <person name="Grigoriev I."/>
            <person name="Longcore J.E."/>
            <person name="James T.Y."/>
        </authorList>
    </citation>
    <scope>NUCLEOTIDE SEQUENCE</scope>
    <source>
        <strain evidence="2">JEL0513</strain>
    </source>
</reference>
<comment type="caution">
    <text evidence="2">The sequence shown here is derived from an EMBL/GenBank/DDBJ whole genome shotgun (WGS) entry which is preliminary data.</text>
</comment>
<feature type="non-terminal residue" evidence="2">
    <location>
        <position position="110"/>
    </location>
</feature>
<dbReference type="EMBL" id="JADGJH010000915">
    <property type="protein sequence ID" value="KAJ3121028.1"/>
    <property type="molecule type" value="Genomic_DNA"/>
</dbReference>
<evidence type="ECO:0000313" key="2">
    <source>
        <dbReference type="EMBL" id="KAJ3121028.1"/>
    </source>
</evidence>
<feature type="region of interest" description="Disordered" evidence="1">
    <location>
        <begin position="22"/>
        <end position="44"/>
    </location>
</feature>
<proteinExistence type="predicted"/>
<evidence type="ECO:0000313" key="3">
    <source>
        <dbReference type="Proteomes" id="UP001211907"/>
    </source>
</evidence>
<feature type="compositionally biased region" description="Low complexity" evidence="1">
    <location>
        <begin position="28"/>
        <end position="43"/>
    </location>
</feature>
<dbReference type="AlphaFoldDB" id="A0AAD5XFU2"/>